<evidence type="ECO:0000313" key="3">
    <source>
        <dbReference type="EMBL" id="RWS05684.1"/>
    </source>
</evidence>
<dbReference type="Gene3D" id="2.10.25.10">
    <property type="entry name" value="Laminin"/>
    <property type="match status" value="1"/>
</dbReference>
<organism evidence="3 5">
    <name type="scientific">Dinothrombium tinctorium</name>
    <dbReference type="NCBI Taxonomy" id="1965070"/>
    <lineage>
        <taxon>Eukaryota</taxon>
        <taxon>Metazoa</taxon>
        <taxon>Ecdysozoa</taxon>
        <taxon>Arthropoda</taxon>
        <taxon>Chelicerata</taxon>
        <taxon>Arachnida</taxon>
        <taxon>Acari</taxon>
        <taxon>Acariformes</taxon>
        <taxon>Trombidiformes</taxon>
        <taxon>Prostigmata</taxon>
        <taxon>Anystina</taxon>
        <taxon>Parasitengona</taxon>
        <taxon>Trombidioidea</taxon>
        <taxon>Trombidiidae</taxon>
        <taxon>Dinothrombium</taxon>
    </lineage>
</organism>
<evidence type="ECO:0000259" key="1">
    <source>
        <dbReference type="Pfam" id="PF01826"/>
    </source>
</evidence>
<dbReference type="InterPro" id="IPR036084">
    <property type="entry name" value="Ser_inhib-like_sf"/>
</dbReference>
<dbReference type="AlphaFoldDB" id="A0A3S3P0X1"/>
<accession>A0A3S3P0X1</accession>
<feature type="domain" description="TIL" evidence="1">
    <location>
        <begin position="2"/>
        <end position="40"/>
    </location>
</feature>
<name>A0A3S3P0X1_9ACAR</name>
<dbReference type="OrthoDB" id="7575919at2759"/>
<dbReference type="EMBL" id="NCKU01004249">
    <property type="protein sequence ID" value="RWS06247.1"/>
    <property type="molecule type" value="Genomic_DNA"/>
</dbReference>
<keyword evidence="5" id="KW-1185">Reference proteome</keyword>
<reference evidence="3" key="2">
    <citation type="submission" date="2018-11" db="EMBL/GenBank/DDBJ databases">
        <title>Trombidioid mite genomics.</title>
        <authorList>
            <person name="Dong X."/>
        </authorList>
    </citation>
    <scope>NUCLEOTIDE SEQUENCE</scope>
    <source>
        <strain evidence="3">UoL-WK</strain>
    </source>
</reference>
<proteinExistence type="predicted"/>
<dbReference type="InterPro" id="IPR002919">
    <property type="entry name" value="TIL_dom"/>
</dbReference>
<comment type="caution">
    <text evidence="3">The sequence shown here is derived from an EMBL/GenBank/DDBJ whole genome shotgun (WGS) entry which is preliminary data.</text>
</comment>
<dbReference type="SUPFAM" id="SSF57567">
    <property type="entry name" value="Serine protease inhibitors"/>
    <property type="match status" value="1"/>
</dbReference>
<dbReference type="Pfam" id="PF01826">
    <property type="entry name" value="TIL"/>
    <property type="match status" value="1"/>
</dbReference>
<protein>
    <recommendedName>
        <fullName evidence="1">TIL domain-containing protein</fullName>
    </recommendedName>
</protein>
<dbReference type="EMBL" id="NCKU01004952">
    <property type="protein sequence ID" value="RWS05210.1"/>
    <property type="molecule type" value="Genomic_DNA"/>
</dbReference>
<feature type="non-terminal residue" evidence="3">
    <location>
        <position position="78"/>
    </location>
</feature>
<evidence type="ECO:0000313" key="2">
    <source>
        <dbReference type="EMBL" id="RWS05210.1"/>
    </source>
</evidence>
<dbReference type="CDD" id="cd19941">
    <property type="entry name" value="TIL"/>
    <property type="match status" value="1"/>
</dbReference>
<evidence type="ECO:0000313" key="4">
    <source>
        <dbReference type="EMBL" id="RWS06247.1"/>
    </source>
</evidence>
<sequence length="78" mass="9209">MTCENLAPFICDRKCNAGCFCIPGFVRHFDGVTCVLPENCKLKRSKYDPKYKFQRKIKPKVSVYYKRNKSIYNYTLMP</sequence>
<evidence type="ECO:0000313" key="5">
    <source>
        <dbReference type="Proteomes" id="UP000285301"/>
    </source>
</evidence>
<reference evidence="3 5" key="1">
    <citation type="journal article" date="2018" name="Gigascience">
        <title>Genomes of trombidid mites reveal novel predicted allergens and laterally-transferred genes associated with secondary metabolism.</title>
        <authorList>
            <person name="Dong X."/>
            <person name="Chaisiri K."/>
            <person name="Xia D."/>
            <person name="Armstrong S.D."/>
            <person name="Fang Y."/>
            <person name="Donnelly M.J."/>
            <person name="Kadowaki T."/>
            <person name="McGarry J.W."/>
            <person name="Darby A.C."/>
            <person name="Makepeace B.L."/>
        </authorList>
    </citation>
    <scope>NUCLEOTIDE SEQUENCE [LARGE SCALE GENOMIC DNA]</scope>
    <source>
        <strain evidence="3">UoL-WK</strain>
    </source>
</reference>
<gene>
    <name evidence="4" type="ORF">B4U79_02122</name>
    <name evidence="3" type="ORF">B4U79_04138</name>
    <name evidence="2" type="ORF">B4U79_13478</name>
</gene>
<dbReference type="EMBL" id="NCKU01004628">
    <property type="protein sequence ID" value="RWS05684.1"/>
    <property type="molecule type" value="Genomic_DNA"/>
</dbReference>
<dbReference type="Proteomes" id="UP000285301">
    <property type="component" value="Unassembled WGS sequence"/>
</dbReference>